<comment type="caution">
    <text evidence="1">The sequence shown here is derived from an EMBL/GenBank/DDBJ whole genome shotgun (WGS) entry which is preliminary data.</text>
</comment>
<evidence type="ECO:0000313" key="2">
    <source>
        <dbReference type="Proteomes" id="UP000247612"/>
    </source>
</evidence>
<name>A0A318KLA3_9FIRM</name>
<dbReference type="AlphaFoldDB" id="A0A318KLA3"/>
<dbReference type="EMBL" id="QJKH01000012">
    <property type="protein sequence ID" value="PXX77182.1"/>
    <property type="molecule type" value="Genomic_DNA"/>
</dbReference>
<proteinExistence type="predicted"/>
<evidence type="ECO:0000313" key="1">
    <source>
        <dbReference type="EMBL" id="PXX77182.1"/>
    </source>
</evidence>
<accession>A0A318KLA3</accession>
<keyword evidence="2" id="KW-1185">Reference proteome</keyword>
<gene>
    <name evidence="1" type="ORF">DES51_112122</name>
</gene>
<reference evidence="1 2" key="1">
    <citation type="submission" date="2018-05" db="EMBL/GenBank/DDBJ databases">
        <title>Genomic Encyclopedia of Type Strains, Phase IV (KMG-IV): sequencing the most valuable type-strain genomes for metagenomic binning, comparative biology and taxonomic classification.</title>
        <authorList>
            <person name="Goeker M."/>
        </authorList>
    </citation>
    <scope>NUCLEOTIDE SEQUENCE [LARGE SCALE GENOMIC DNA]</scope>
    <source>
        <strain evidence="1 2">JC118</strain>
    </source>
</reference>
<dbReference type="RefSeq" id="WP_022937318.1">
    <property type="nucleotide sequence ID" value="NZ_CABKRQ010000002.1"/>
</dbReference>
<dbReference type="OrthoDB" id="10002521at2"/>
<protein>
    <submittedName>
        <fullName evidence="1">Uncharacterized protein</fullName>
    </submittedName>
</protein>
<organism evidence="1 2">
    <name type="scientific">Dielma fastidiosa</name>
    <dbReference type="NCBI Taxonomy" id="1034346"/>
    <lineage>
        <taxon>Bacteria</taxon>
        <taxon>Bacillati</taxon>
        <taxon>Bacillota</taxon>
        <taxon>Erysipelotrichia</taxon>
        <taxon>Erysipelotrichales</taxon>
        <taxon>Erysipelotrichaceae</taxon>
        <taxon>Dielma</taxon>
    </lineage>
</organism>
<sequence>MLTIEEFRLLPDDEKAERYKELSDHDRFIWRISSPLSAKVVTNKELSKEQRESVRESRLKLLKEGKITQQQFDELEKD</sequence>
<dbReference type="Proteomes" id="UP000247612">
    <property type="component" value="Unassembled WGS sequence"/>
</dbReference>